<reference evidence="2" key="1">
    <citation type="journal article" date="2020" name="Nat. Commun.">
        <title>Genome sequence of the cluster root forming white lupin.</title>
        <authorList>
            <person name="Hufnagel B."/>
            <person name="Marques A."/>
            <person name="Soriano A."/>
            <person name="Marques L."/>
            <person name="Divol F."/>
            <person name="Doumas P."/>
            <person name="Sallet E."/>
            <person name="Mancinotti D."/>
            <person name="Carrere S."/>
            <person name="Marande W."/>
            <person name="Arribat S."/>
            <person name="Keller J."/>
            <person name="Huneau C."/>
            <person name="Blein T."/>
            <person name="Aime D."/>
            <person name="Laguerre M."/>
            <person name="Taylor J."/>
            <person name="Schubert V."/>
            <person name="Nelson M."/>
            <person name="Geu-Flores F."/>
            <person name="Crespi M."/>
            <person name="Gallardo-Guerrero K."/>
            <person name="Delaux P.-M."/>
            <person name="Salse J."/>
            <person name="Berges H."/>
            <person name="Guyot R."/>
            <person name="Gouzy J."/>
            <person name="Peret B."/>
        </authorList>
    </citation>
    <scope>NUCLEOTIDE SEQUENCE [LARGE SCALE GENOMIC DNA]</scope>
    <source>
        <strain evidence="2">cv. Amiga</strain>
    </source>
</reference>
<accession>A0A6A4N6Y4</accession>
<proteinExistence type="predicted"/>
<evidence type="ECO:0000313" key="1">
    <source>
        <dbReference type="EMBL" id="KAE9584711.1"/>
    </source>
</evidence>
<comment type="caution">
    <text evidence="1">The sequence shown here is derived from an EMBL/GenBank/DDBJ whole genome shotgun (WGS) entry which is preliminary data.</text>
</comment>
<dbReference type="AlphaFoldDB" id="A0A6A4N6Y4"/>
<protein>
    <submittedName>
        <fullName evidence="1">Uncharacterized protein</fullName>
    </submittedName>
</protein>
<dbReference type="Proteomes" id="UP000447434">
    <property type="component" value="Chromosome 25"/>
</dbReference>
<evidence type="ECO:0000313" key="2">
    <source>
        <dbReference type="Proteomes" id="UP000447434"/>
    </source>
</evidence>
<organism evidence="1 2">
    <name type="scientific">Lupinus albus</name>
    <name type="common">White lupine</name>
    <name type="synonym">Lupinus termis</name>
    <dbReference type="NCBI Taxonomy" id="3870"/>
    <lineage>
        <taxon>Eukaryota</taxon>
        <taxon>Viridiplantae</taxon>
        <taxon>Streptophyta</taxon>
        <taxon>Embryophyta</taxon>
        <taxon>Tracheophyta</taxon>
        <taxon>Spermatophyta</taxon>
        <taxon>Magnoliopsida</taxon>
        <taxon>eudicotyledons</taxon>
        <taxon>Gunneridae</taxon>
        <taxon>Pentapetalae</taxon>
        <taxon>rosids</taxon>
        <taxon>fabids</taxon>
        <taxon>Fabales</taxon>
        <taxon>Fabaceae</taxon>
        <taxon>Papilionoideae</taxon>
        <taxon>50 kb inversion clade</taxon>
        <taxon>genistoids sensu lato</taxon>
        <taxon>core genistoids</taxon>
        <taxon>Genisteae</taxon>
        <taxon>Lupinus</taxon>
    </lineage>
</organism>
<gene>
    <name evidence="1" type="ORF">Lalb_Chr25g0281041</name>
</gene>
<keyword evidence="2" id="KW-1185">Reference proteome</keyword>
<sequence>MVTFLEIVMKKRIDYVWNSHPLLQNLHNEMIVVVVEERMFEYMLVDECLFVFDFHIVVGTQVQKACQMCELEELHNCWWRR</sequence>
<dbReference type="EMBL" id="WOCE01000025">
    <property type="protein sequence ID" value="KAE9584711.1"/>
    <property type="molecule type" value="Genomic_DNA"/>
</dbReference>
<name>A0A6A4N6Y4_LUPAL</name>